<name>A0A3P1T8N4_9ACTN</name>
<evidence type="ECO:0000256" key="2">
    <source>
        <dbReference type="SAM" id="Phobius"/>
    </source>
</evidence>
<accession>A0A3P1T8N4</accession>
<evidence type="ECO:0000256" key="1">
    <source>
        <dbReference type="SAM" id="MobiDB-lite"/>
    </source>
</evidence>
<protein>
    <submittedName>
        <fullName evidence="3">Uncharacterized protein</fullName>
    </submittedName>
</protein>
<reference evidence="3 4" key="1">
    <citation type="submission" date="2018-11" db="EMBL/GenBank/DDBJ databases">
        <title>Genomes From Bacteria Associated with the Canine Oral Cavity: a Test Case for Automated Genome-Based Taxonomic Assignment.</title>
        <authorList>
            <person name="Coil D.A."/>
            <person name="Jospin G."/>
            <person name="Darling A.E."/>
            <person name="Wallis C."/>
            <person name="Davis I.J."/>
            <person name="Harris S."/>
            <person name="Eisen J.A."/>
            <person name="Holcombe L.J."/>
            <person name="O'Flynn C."/>
        </authorList>
    </citation>
    <scope>NUCLEOTIDE SEQUENCE [LARGE SCALE GENOMIC DNA]</scope>
    <source>
        <strain evidence="3 4">OH887_COT-365</strain>
    </source>
</reference>
<evidence type="ECO:0000313" key="4">
    <source>
        <dbReference type="Proteomes" id="UP000280819"/>
    </source>
</evidence>
<sequence length="99" mass="12086">MFVTALVSLLERDMDPRVFALLLGPLLATMFFLYVYRRYRNTDKSYQYEDRTRIELENIQHFDQYSRHISRTRNSKVEGLEQSRNPRRRLTGQPRNWWG</sequence>
<keyword evidence="2" id="KW-0472">Membrane</keyword>
<keyword evidence="2" id="KW-0812">Transmembrane</keyword>
<organism evidence="3 4">
    <name type="scientific">Arachnia propionica</name>
    <dbReference type="NCBI Taxonomy" id="1750"/>
    <lineage>
        <taxon>Bacteria</taxon>
        <taxon>Bacillati</taxon>
        <taxon>Actinomycetota</taxon>
        <taxon>Actinomycetes</taxon>
        <taxon>Propionibacteriales</taxon>
        <taxon>Propionibacteriaceae</taxon>
        <taxon>Arachnia</taxon>
    </lineage>
</organism>
<dbReference type="Proteomes" id="UP000280819">
    <property type="component" value="Unassembled WGS sequence"/>
</dbReference>
<dbReference type="EMBL" id="RQZG01000005">
    <property type="protein sequence ID" value="RRD05719.1"/>
    <property type="molecule type" value="Genomic_DNA"/>
</dbReference>
<comment type="caution">
    <text evidence="3">The sequence shown here is derived from an EMBL/GenBank/DDBJ whole genome shotgun (WGS) entry which is preliminary data.</text>
</comment>
<evidence type="ECO:0000313" key="3">
    <source>
        <dbReference type="EMBL" id="RRD05719.1"/>
    </source>
</evidence>
<feature type="region of interest" description="Disordered" evidence="1">
    <location>
        <begin position="73"/>
        <end position="99"/>
    </location>
</feature>
<keyword evidence="2" id="KW-1133">Transmembrane helix</keyword>
<gene>
    <name evidence="3" type="ORF">EII34_05780</name>
</gene>
<dbReference type="OrthoDB" id="6001663at2"/>
<feature type="transmembrane region" description="Helical" evidence="2">
    <location>
        <begin position="18"/>
        <end position="36"/>
    </location>
</feature>
<proteinExistence type="predicted"/>
<dbReference type="AlphaFoldDB" id="A0A3P1T8N4"/>
<dbReference type="RefSeq" id="WP_124843852.1">
    <property type="nucleotide sequence ID" value="NZ_RQZG01000005.1"/>
</dbReference>